<accession>A0A2A9FG08</accession>
<evidence type="ECO:0000313" key="2">
    <source>
        <dbReference type="Proteomes" id="UP000243542"/>
    </source>
</evidence>
<evidence type="ECO:0000313" key="1">
    <source>
        <dbReference type="EMBL" id="PFG49691.1"/>
    </source>
</evidence>
<comment type="caution">
    <text evidence="1">The sequence shown here is derived from an EMBL/GenBank/DDBJ whole genome shotgun (WGS) entry which is preliminary data.</text>
</comment>
<sequence>MSNSLAQARASKRGRFEEVLDALAVALGFRVPDGRLELRVEVGQVLVERVGDGGGGGEVAAQRPGDPNQVGHHLQVDEVVAGDGLSAEDVDPVRPLWIQGGVDAVLEVEHCDRHRAGRFAGWVPGRGKPGGAGGALGFACADSASEPALCGVQAGGAPLGMTAAVPEVDWVVAGRALVIEVAAVLGAGKHDRQPPGSAPRAAECPAKFAVLTGQAGRAVASGPGEQPPVEVGGAAPAIEAAFRVGRLGSDRPAR</sequence>
<organism evidence="1 2">
    <name type="scientific">Amycolatopsis sulphurea</name>
    <dbReference type="NCBI Taxonomy" id="76022"/>
    <lineage>
        <taxon>Bacteria</taxon>
        <taxon>Bacillati</taxon>
        <taxon>Actinomycetota</taxon>
        <taxon>Actinomycetes</taxon>
        <taxon>Pseudonocardiales</taxon>
        <taxon>Pseudonocardiaceae</taxon>
        <taxon>Amycolatopsis</taxon>
    </lineage>
</organism>
<protein>
    <submittedName>
        <fullName evidence="1">Uncharacterized protein</fullName>
    </submittedName>
</protein>
<name>A0A2A9FG08_9PSEU</name>
<dbReference type="AlphaFoldDB" id="A0A2A9FG08"/>
<gene>
    <name evidence="1" type="ORF">ATK36_4863</name>
</gene>
<proteinExistence type="predicted"/>
<dbReference type="Proteomes" id="UP000243542">
    <property type="component" value="Unassembled WGS sequence"/>
</dbReference>
<reference evidence="1 2" key="1">
    <citation type="submission" date="2017-10" db="EMBL/GenBank/DDBJ databases">
        <title>Sequencing the genomes of 1000 actinobacteria strains.</title>
        <authorList>
            <person name="Klenk H.-P."/>
        </authorList>
    </citation>
    <scope>NUCLEOTIDE SEQUENCE [LARGE SCALE GENOMIC DNA]</scope>
    <source>
        <strain evidence="1 2">DSM 46092</strain>
    </source>
</reference>
<dbReference type="EMBL" id="PDJK01000002">
    <property type="protein sequence ID" value="PFG49691.1"/>
    <property type="molecule type" value="Genomic_DNA"/>
</dbReference>
<keyword evidence="2" id="KW-1185">Reference proteome</keyword>